<keyword evidence="2" id="KW-1185">Reference proteome</keyword>
<dbReference type="AlphaFoldDB" id="A0AAV4Y2X1"/>
<accession>A0AAV4Y2X1</accession>
<comment type="caution">
    <text evidence="1">The sequence shown here is derived from an EMBL/GenBank/DDBJ whole genome shotgun (WGS) entry which is preliminary data.</text>
</comment>
<dbReference type="Proteomes" id="UP001054945">
    <property type="component" value="Unassembled WGS sequence"/>
</dbReference>
<protein>
    <submittedName>
        <fullName evidence="1">Uncharacterized protein</fullName>
    </submittedName>
</protein>
<sequence>MTERGHHRAGTRSLTGIYFLDMQHSTGQGNKAHPSLPNLSKVDFRDRCSPYVMCSDTEETAVLPVYSDTAVICAFYANVRDAKHWQTTDLACPLESKGSQRTSKCALLYFSQEKIRLISIDLSTSSMSQSTISCESLQISGSCLDRKLFFDENTLHTKSTRHKAAATALA</sequence>
<evidence type="ECO:0000313" key="2">
    <source>
        <dbReference type="Proteomes" id="UP001054945"/>
    </source>
</evidence>
<name>A0AAV4Y2X1_CAEEX</name>
<evidence type="ECO:0000313" key="1">
    <source>
        <dbReference type="EMBL" id="GIZ01831.1"/>
    </source>
</evidence>
<organism evidence="1 2">
    <name type="scientific">Caerostris extrusa</name>
    <name type="common">Bark spider</name>
    <name type="synonym">Caerostris bankana</name>
    <dbReference type="NCBI Taxonomy" id="172846"/>
    <lineage>
        <taxon>Eukaryota</taxon>
        <taxon>Metazoa</taxon>
        <taxon>Ecdysozoa</taxon>
        <taxon>Arthropoda</taxon>
        <taxon>Chelicerata</taxon>
        <taxon>Arachnida</taxon>
        <taxon>Araneae</taxon>
        <taxon>Araneomorphae</taxon>
        <taxon>Entelegynae</taxon>
        <taxon>Araneoidea</taxon>
        <taxon>Araneidae</taxon>
        <taxon>Caerostris</taxon>
    </lineage>
</organism>
<proteinExistence type="predicted"/>
<gene>
    <name evidence="1" type="ORF">CEXT_278291</name>
</gene>
<dbReference type="EMBL" id="BPLR01001355">
    <property type="protein sequence ID" value="GIZ01831.1"/>
    <property type="molecule type" value="Genomic_DNA"/>
</dbReference>
<reference evidence="1 2" key="1">
    <citation type="submission" date="2021-06" db="EMBL/GenBank/DDBJ databases">
        <title>Caerostris extrusa draft genome.</title>
        <authorList>
            <person name="Kono N."/>
            <person name="Arakawa K."/>
        </authorList>
    </citation>
    <scope>NUCLEOTIDE SEQUENCE [LARGE SCALE GENOMIC DNA]</scope>
</reference>